<dbReference type="InterPro" id="IPR025634">
    <property type="entry name" value="DUF4292"/>
</dbReference>
<dbReference type="PROSITE" id="PS51257">
    <property type="entry name" value="PROKAR_LIPOPROTEIN"/>
    <property type="match status" value="1"/>
</dbReference>
<evidence type="ECO:0008006" key="3">
    <source>
        <dbReference type="Google" id="ProtNLM"/>
    </source>
</evidence>
<reference evidence="1 2" key="1">
    <citation type="journal article" date="2016" name="Nat. Commun.">
        <title>Thousands of microbial genomes shed light on interconnected biogeochemical processes in an aquifer system.</title>
        <authorList>
            <person name="Anantharaman K."/>
            <person name="Brown C.T."/>
            <person name="Hug L.A."/>
            <person name="Sharon I."/>
            <person name="Castelle C.J."/>
            <person name="Probst A.J."/>
            <person name="Thomas B.C."/>
            <person name="Singh A."/>
            <person name="Wilkins M.J."/>
            <person name="Karaoz U."/>
            <person name="Brodie E.L."/>
            <person name="Williams K.H."/>
            <person name="Hubbard S.S."/>
            <person name="Banfield J.F."/>
        </authorList>
    </citation>
    <scope>NUCLEOTIDE SEQUENCE [LARGE SCALE GENOMIC DNA]</scope>
</reference>
<dbReference type="AlphaFoldDB" id="A0A1F5R911"/>
<dbReference type="Proteomes" id="UP000177230">
    <property type="component" value="Unassembled WGS sequence"/>
</dbReference>
<organism evidence="1 2">
    <name type="scientific">Candidatus Edwardsbacteria bacterium GWF2_54_11</name>
    <dbReference type="NCBI Taxonomy" id="1817851"/>
    <lineage>
        <taxon>Bacteria</taxon>
        <taxon>Candidatus Edwardsiibacteriota</taxon>
    </lineage>
</organism>
<protein>
    <recommendedName>
        <fullName evidence="3">Outer-membrane lipoprotein LolB</fullName>
    </recommendedName>
</protein>
<evidence type="ECO:0000313" key="2">
    <source>
        <dbReference type="Proteomes" id="UP000177230"/>
    </source>
</evidence>
<dbReference type="SUPFAM" id="SSF89392">
    <property type="entry name" value="Prokaryotic lipoproteins and lipoprotein localization factors"/>
    <property type="match status" value="1"/>
</dbReference>
<dbReference type="Pfam" id="PF14125">
    <property type="entry name" value="DUF4292"/>
    <property type="match status" value="1"/>
</dbReference>
<evidence type="ECO:0000313" key="1">
    <source>
        <dbReference type="EMBL" id="OGF10541.1"/>
    </source>
</evidence>
<comment type="caution">
    <text evidence="1">The sequence shown here is derived from an EMBL/GenBank/DDBJ whole genome shotgun (WGS) entry which is preliminary data.</text>
</comment>
<proteinExistence type="predicted"/>
<dbReference type="InterPro" id="IPR029046">
    <property type="entry name" value="LolA/LolB/LppX"/>
</dbReference>
<name>A0A1F5R911_9BACT</name>
<gene>
    <name evidence="1" type="ORF">A2024_09350</name>
</gene>
<dbReference type="Gene3D" id="2.50.20.10">
    <property type="entry name" value="Lipoprotein localisation LolA/LolB/LppX"/>
    <property type="match status" value="1"/>
</dbReference>
<accession>A0A1F5R911</accession>
<dbReference type="EMBL" id="MFFM01000038">
    <property type="protein sequence ID" value="OGF10541.1"/>
    <property type="molecule type" value="Genomic_DNA"/>
</dbReference>
<sequence length="260" mass="29401">MRQDKNRSSSNHRIITLAVLCFMMVGCAHVKRAEKGDLEDLWNKAWSSFKTDDQPFSAQGKITYDSPKLTQSLNFVWRQDGSRHIRIDISGFFGISLASACISDDKAWLNVPLKSLYVSGSISDVDSMAEKAAGIGIEGLLEVLQGRPPLEAGRYSIAQDAEKFYLFVFTKKDTTVTYRLDRHNARIVGYQLDITGKPEYSIGYNDWKPFNNSFRPQAVEIFSYRDQTGLTVKFSSVSPERSFAKDVWEQPAPRRGFGDE</sequence>